<dbReference type="InterPro" id="IPR000626">
    <property type="entry name" value="Ubiquitin-like_dom"/>
</dbReference>
<feature type="region of interest" description="Disordered" evidence="1">
    <location>
        <begin position="1"/>
        <end position="33"/>
    </location>
</feature>
<feature type="domain" description="WLM" evidence="3">
    <location>
        <begin position="158"/>
        <end position="349"/>
    </location>
</feature>
<name>A0A8S0VRX7_CYCAE</name>
<evidence type="ECO:0000313" key="4">
    <source>
        <dbReference type="EMBL" id="CAA7265149.1"/>
    </source>
</evidence>
<sequence>MTDVHNQQLTSQLDTERPPPPLKRSRTMSPDRPNLLSLTVSFRGKQHVLSLLPDSTLSALYAQLEELTQVPPPLQKLLFKGKKLTGGSGDQDISLGQAGLKDGTKIQLVAPTPQELEGMRTVENENQRRERIMRERALKAPVKLRSTGSGPIVSLSSLSSPSLQHRFHDLKALDHLPNPDKALSLLRKLSEDPAIKHVMEKHKFAVGLLTELAPHEHPKLLGLNQNAGQTILLRLRTDKYDGFRLYKDIRMVLCHELTHNVWGDHDENFKELNSKLNREVAEYERSVSAGTHYLSGGPDVYQPSSELEAEARALTLGGSGASAGPSSFNEETQEERRQKLLQATMNRLRKEEEEIEYSCGTGKSTA</sequence>
<gene>
    <name evidence="4" type="ORF">AAE3_LOCUS7440</name>
</gene>
<evidence type="ECO:0000259" key="2">
    <source>
        <dbReference type="PROSITE" id="PS50053"/>
    </source>
</evidence>
<dbReference type="InterPro" id="IPR013536">
    <property type="entry name" value="WLM_dom"/>
</dbReference>
<dbReference type="AlphaFoldDB" id="A0A8S0VRX7"/>
<comment type="caution">
    <text evidence="4">The sequence shown here is derived from an EMBL/GenBank/DDBJ whole genome shotgun (WGS) entry which is preliminary data.</text>
</comment>
<protein>
    <recommendedName>
        <fullName evidence="6">WLM-domain-containing protein</fullName>
    </recommendedName>
</protein>
<evidence type="ECO:0000259" key="3">
    <source>
        <dbReference type="PROSITE" id="PS51397"/>
    </source>
</evidence>
<keyword evidence="5" id="KW-1185">Reference proteome</keyword>
<evidence type="ECO:0000313" key="5">
    <source>
        <dbReference type="Proteomes" id="UP000467700"/>
    </source>
</evidence>
<dbReference type="PANTHER" id="PTHR47795:SF1">
    <property type="entry name" value="DNA-DEPENDENT METALLOPROTEASE WSS1 HOMOLOG 2"/>
    <property type="match status" value="1"/>
</dbReference>
<dbReference type="SUPFAM" id="SSF54236">
    <property type="entry name" value="Ubiquitin-like"/>
    <property type="match status" value="1"/>
</dbReference>
<feature type="domain" description="Ubiquitin-like" evidence="2">
    <location>
        <begin position="36"/>
        <end position="109"/>
    </location>
</feature>
<dbReference type="InterPro" id="IPR029071">
    <property type="entry name" value="Ubiquitin-like_domsf"/>
</dbReference>
<evidence type="ECO:0000256" key="1">
    <source>
        <dbReference type="SAM" id="MobiDB-lite"/>
    </source>
</evidence>
<accession>A0A8S0VRX7</accession>
<dbReference type="GO" id="GO:0070628">
    <property type="term" value="F:proteasome binding"/>
    <property type="evidence" value="ECO:0007669"/>
    <property type="project" value="TreeGrafter"/>
</dbReference>
<dbReference type="Gene3D" id="3.10.20.90">
    <property type="entry name" value="Phosphatidylinositol 3-kinase Catalytic Subunit, Chain A, domain 1"/>
    <property type="match status" value="1"/>
</dbReference>
<proteinExistence type="predicted"/>
<dbReference type="PROSITE" id="PS51397">
    <property type="entry name" value="WLM"/>
    <property type="match status" value="1"/>
</dbReference>
<dbReference type="Pfam" id="PF08325">
    <property type="entry name" value="WLM"/>
    <property type="match status" value="1"/>
</dbReference>
<dbReference type="SMART" id="SM00213">
    <property type="entry name" value="UBQ"/>
    <property type="match status" value="1"/>
</dbReference>
<dbReference type="Proteomes" id="UP000467700">
    <property type="component" value="Unassembled WGS sequence"/>
</dbReference>
<organism evidence="4 5">
    <name type="scientific">Cyclocybe aegerita</name>
    <name type="common">Black poplar mushroom</name>
    <name type="synonym">Agrocybe aegerita</name>
    <dbReference type="NCBI Taxonomy" id="1973307"/>
    <lineage>
        <taxon>Eukaryota</taxon>
        <taxon>Fungi</taxon>
        <taxon>Dikarya</taxon>
        <taxon>Basidiomycota</taxon>
        <taxon>Agaricomycotina</taxon>
        <taxon>Agaricomycetes</taxon>
        <taxon>Agaricomycetidae</taxon>
        <taxon>Agaricales</taxon>
        <taxon>Agaricineae</taxon>
        <taxon>Bolbitiaceae</taxon>
        <taxon>Cyclocybe</taxon>
    </lineage>
</organism>
<dbReference type="OrthoDB" id="49605at2759"/>
<feature type="compositionally biased region" description="Polar residues" evidence="1">
    <location>
        <begin position="1"/>
        <end position="13"/>
    </location>
</feature>
<dbReference type="Pfam" id="PF00240">
    <property type="entry name" value="ubiquitin"/>
    <property type="match status" value="1"/>
</dbReference>
<dbReference type="PANTHER" id="PTHR47795">
    <property type="entry name" value="UBIQUITIN AND WLM DOMAIN-CONTAINING METALLOPROTEASE SPCC1442.07C"/>
    <property type="match status" value="1"/>
</dbReference>
<dbReference type="EMBL" id="CACVBS010000047">
    <property type="protein sequence ID" value="CAA7265149.1"/>
    <property type="molecule type" value="Genomic_DNA"/>
</dbReference>
<dbReference type="PROSITE" id="PS50053">
    <property type="entry name" value="UBIQUITIN_2"/>
    <property type="match status" value="1"/>
</dbReference>
<reference evidence="4 5" key="1">
    <citation type="submission" date="2020-01" db="EMBL/GenBank/DDBJ databases">
        <authorList>
            <person name="Gupta K D."/>
        </authorList>
    </citation>
    <scope>NUCLEOTIDE SEQUENCE [LARGE SCALE GENOMIC DNA]</scope>
</reference>
<evidence type="ECO:0008006" key="6">
    <source>
        <dbReference type="Google" id="ProtNLM"/>
    </source>
</evidence>